<dbReference type="InterPro" id="IPR036047">
    <property type="entry name" value="F-box-like_dom_sf"/>
</dbReference>
<proteinExistence type="predicted"/>
<dbReference type="Pfam" id="PF07734">
    <property type="entry name" value="FBA_1"/>
    <property type="match status" value="1"/>
</dbReference>
<reference evidence="3" key="2">
    <citation type="submission" date="2018-02" db="UniProtKB">
        <authorList>
            <consortium name="EnsemblPlants"/>
        </authorList>
    </citation>
    <scope>IDENTIFICATION</scope>
    <source>
        <strain evidence="3">Williams 82</strain>
    </source>
</reference>
<dbReference type="InterPro" id="IPR017451">
    <property type="entry name" value="F-box-assoc_interact_dom"/>
</dbReference>
<name>A0A0R0JBR7_SOYBN</name>
<sequence length="349" mass="40622">MKRKNTLPVTLRDDLTIEILLRLPVRCLLRFKCVCKSWFSLISNPEFAKSHFDVAAAPTHQLLQRCHDFYKAKSIEIEALLLNSDSAQVYFNIPHPHKYGCRFNILGSCRGFILLTNYYRNDLFIWNPSTGLHRRIILSISMSHNYLCGIGYDSSTDDYMVVIGRLGKEFHYFSLRTNSWSSSECTVPYLLKHGSGFRNEGLFLNGALHWLVESYDNLRIIIAFDVMERRYSVVPLPDNLAVSEMWVMKEYKVQLSWTKSYILSTKNFPLSYHFFPICFTKNGEILGSNSSNKLVRLNDKGELHSHGDEKRRFDYIRDSVMYRETLLSLPGGDYEKPSVVPPLLRRKRF</sequence>
<gene>
    <name evidence="2" type="ORF">GLYMA_07G187200</name>
</gene>
<dbReference type="AlphaFoldDB" id="A0A0R0JBR7"/>
<dbReference type="Gene3D" id="1.20.1280.50">
    <property type="match status" value="1"/>
</dbReference>
<dbReference type="Gramene" id="KRH49909">
    <property type="protein sequence ID" value="KRH49909"/>
    <property type="gene ID" value="GLYMA_07G187200"/>
</dbReference>
<accession>A0A0R0JBR7</accession>
<dbReference type="InParanoid" id="A0A0R0JBR7"/>
<evidence type="ECO:0000313" key="4">
    <source>
        <dbReference type="Proteomes" id="UP000008827"/>
    </source>
</evidence>
<dbReference type="SUPFAM" id="SSF81383">
    <property type="entry name" value="F-box domain"/>
    <property type="match status" value="1"/>
</dbReference>
<reference evidence="2 3" key="1">
    <citation type="journal article" date="2010" name="Nature">
        <title>Genome sequence of the palaeopolyploid soybean.</title>
        <authorList>
            <person name="Schmutz J."/>
            <person name="Cannon S.B."/>
            <person name="Schlueter J."/>
            <person name="Ma J."/>
            <person name="Mitros T."/>
            <person name="Nelson W."/>
            <person name="Hyten D.L."/>
            <person name="Song Q."/>
            <person name="Thelen J.J."/>
            <person name="Cheng J."/>
            <person name="Xu D."/>
            <person name="Hellsten U."/>
            <person name="May G.D."/>
            <person name="Yu Y."/>
            <person name="Sakurai T."/>
            <person name="Umezawa T."/>
            <person name="Bhattacharyya M.K."/>
            <person name="Sandhu D."/>
            <person name="Valliyodan B."/>
            <person name="Lindquist E."/>
            <person name="Peto M."/>
            <person name="Grant D."/>
            <person name="Shu S."/>
            <person name="Goodstein D."/>
            <person name="Barry K."/>
            <person name="Futrell-Griggs M."/>
            <person name="Abernathy B."/>
            <person name="Du J."/>
            <person name="Tian Z."/>
            <person name="Zhu L."/>
            <person name="Gill N."/>
            <person name="Joshi T."/>
            <person name="Libault M."/>
            <person name="Sethuraman A."/>
            <person name="Zhang X.-C."/>
            <person name="Shinozaki K."/>
            <person name="Nguyen H.T."/>
            <person name="Wing R.A."/>
            <person name="Cregan P."/>
            <person name="Specht J."/>
            <person name="Grimwood J."/>
            <person name="Rokhsar D."/>
            <person name="Stacey G."/>
            <person name="Shoemaker R.C."/>
            <person name="Jackson S.A."/>
        </authorList>
    </citation>
    <scope>NUCLEOTIDE SEQUENCE [LARGE SCALE GENOMIC DNA]</scope>
    <source>
        <strain evidence="3">cv. Williams 82</strain>
        <tissue evidence="2">Callus</tissue>
    </source>
</reference>
<dbReference type="SMART" id="SM00256">
    <property type="entry name" value="FBOX"/>
    <property type="match status" value="1"/>
</dbReference>
<dbReference type="OrthoDB" id="591557at2759"/>
<evidence type="ECO:0000313" key="3">
    <source>
        <dbReference type="EnsemblPlants" id="KRH49909"/>
    </source>
</evidence>
<feature type="domain" description="F-box" evidence="1">
    <location>
        <begin position="11"/>
        <end position="51"/>
    </location>
</feature>
<dbReference type="PANTHER" id="PTHR31672:SF13">
    <property type="entry name" value="F-BOX PROTEIN CPR30-LIKE"/>
    <property type="match status" value="1"/>
</dbReference>
<dbReference type="EnsemblPlants" id="KRH49909">
    <property type="protein sequence ID" value="KRH49909"/>
    <property type="gene ID" value="GLYMA_07G187200"/>
</dbReference>
<dbReference type="NCBIfam" id="TIGR01640">
    <property type="entry name" value="F_box_assoc_1"/>
    <property type="match status" value="1"/>
</dbReference>
<dbReference type="InterPro" id="IPR050796">
    <property type="entry name" value="SCF_F-box_component"/>
</dbReference>
<dbReference type="SUPFAM" id="SSF50965">
    <property type="entry name" value="Galactose oxidase, central domain"/>
    <property type="match status" value="1"/>
</dbReference>
<organism evidence="2">
    <name type="scientific">Glycine max</name>
    <name type="common">Soybean</name>
    <name type="synonym">Glycine hispida</name>
    <dbReference type="NCBI Taxonomy" id="3847"/>
    <lineage>
        <taxon>Eukaryota</taxon>
        <taxon>Viridiplantae</taxon>
        <taxon>Streptophyta</taxon>
        <taxon>Embryophyta</taxon>
        <taxon>Tracheophyta</taxon>
        <taxon>Spermatophyta</taxon>
        <taxon>Magnoliopsida</taxon>
        <taxon>eudicotyledons</taxon>
        <taxon>Gunneridae</taxon>
        <taxon>Pentapetalae</taxon>
        <taxon>rosids</taxon>
        <taxon>fabids</taxon>
        <taxon>Fabales</taxon>
        <taxon>Fabaceae</taxon>
        <taxon>Papilionoideae</taxon>
        <taxon>50 kb inversion clade</taxon>
        <taxon>NPAAA clade</taxon>
        <taxon>indigoferoid/millettioid clade</taxon>
        <taxon>Phaseoleae</taxon>
        <taxon>Glycine</taxon>
        <taxon>Glycine subgen. Soja</taxon>
    </lineage>
</organism>
<dbReference type="Pfam" id="PF00646">
    <property type="entry name" value="F-box"/>
    <property type="match status" value="1"/>
</dbReference>
<dbReference type="OMA" id="RICKCDA"/>
<dbReference type="CDD" id="cd22157">
    <property type="entry name" value="F-box_AtFBW1-like"/>
    <property type="match status" value="1"/>
</dbReference>
<evidence type="ECO:0000313" key="2">
    <source>
        <dbReference type="EMBL" id="KRH49909.1"/>
    </source>
</evidence>
<dbReference type="PANTHER" id="PTHR31672">
    <property type="entry name" value="BNACNNG10540D PROTEIN"/>
    <property type="match status" value="1"/>
</dbReference>
<evidence type="ECO:0000259" key="1">
    <source>
        <dbReference type="SMART" id="SM00256"/>
    </source>
</evidence>
<dbReference type="InterPro" id="IPR006527">
    <property type="entry name" value="F-box-assoc_dom_typ1"/>
</dbReference>
<protein>
    <recommendedName>
        <fullName evidence="1">F-box domain-containing protein</fullName>
    </recommendedName>
</protein>
<reference evidence="2" key="3">
    <citation type="submission" date="2018-07" db="EMBL/GenBank/DDBJ databases">
        <title>WGS assembly of Glycine max.</title>
        <authorList>
            <person name="Schmutz J."/>
            <person name="Cannon S."/>
            <person name="Schlueter J."/>
            <person name="Ma J."/>
            <person name="Mitros T."/>
            <person name="Nelson W."/>
            <person name="Hyten D."/>
            <person name="Song Q."/>
            <person name="Thelen J."/>
            <person name="Cheng J."/>
            <person name="Xu D."/>
            <person name="Hellsten U."/>
            <person name="May G."/>
            <person name="Yu Y."/>
            <person name="Sakurai T."/>
            <person name="Umezawa T."/>
            <person name="Bhattacharyya M."/>
            <person name="Sandhu D."/>
            <person name="Valliyodan B."/>
            <person name="Lindquist E."/>
            <person name="Peto M."/>
            <person name="Grant D."/>
            <person name="Shu S."/>
            <person name="Goodstein D."/>
            <person name="Barry K."/>
            <person name="Futrell-Griggs M."/>
            <person name="Abernathy B."/>
            <person name="Du J."/>
            <person name="Tian Z."/>
            <person name="Zhu L."/>
            <person name="Gill N."/>
            <person name="Joshi T."/>
            <person name="Libault M."/>
            <person name="Sethuraman A."/>
            <person name="Zhang X."/>
            <person name="Shinozaki K."/>
            <person name="Nguyen H."/>
            <person name="Wing R."/>
            <person name="Cregan P."/>
            <person name="Specht J."/>
            <person name="Grimwood J."/>
            <person name="Rokhsar D."/>
            <person name="Stacey G."/>
            <person name="Shoemaker R."/>
            <person name="Jackson S."/>
        </authorList>
    </citation>
    <scope>NUCLEOTIDE SEQUENCE</scope>
    <source>
        <tissue evidence="2">Callus</tissue>
    </source>
</reference>
<dbReference type="EMBL" id="CM000840">
    <property type="protein sequence ID" value="KRH49909.1"/>
    <property type="molecule type" value="Genomic_DNA"/>
</dbReference>
<dbReference type="InterPro" id="IPR001810">
    <property type="entry name" value="F-box_dom"/>
</dbReference>
<keyword evidence="4" id="KW-1185">Reference proteome</keyword>
<dbReference type="InterPro" id="IPR011043">
    <property type="entry name" value="Gal_Oxase/kelch_b-propeller"/>
</dbReference>
<dbReference type="Proteomes" id="UP000008827">
    <property type="component" value="Chromosome 7"/>
</dbReference>